<dbReference type="SUPFAM" id="SSF46785">
    <property type="entry name" value="Winged helix' DNA-binding domain"/>
    <property type="match status" value="1"/>
</dbReference>
<evidence type="ECO:0000313" key="10">
    <source>
        <dbReference type="Proteomes" id="UP000233556"/>
    </source>
</evidence>
<feature type="DNA-binding region" description="Fork-head" evidence="6">
    <location>
        <begin position="66"/>
        <end position="136"/>
    </location>
</feature>
<keyword evidence="1" id="KW-0805">Transcription regulation</keyword>
<dbReference type="InterPro" id="IPR036388">
    <property type="entry name" value="WH-like_DNA-bd_sf"/>
</dbReference>
<evidence type="ECO:0000256" key="3">
    <source>
        <dbReference type="ARBA" id="ARBA00023163"/>
    </source>
</evidence>
<dbReference type="Pfam" id="PF00250">
    <property type="entry name" value="Forkhead"/>
    <property type="match status" value="1"/>
</dbReference>
<dbReference type="SMART" id="SM00339">
    <property type="entry name" value="FH"/>
    <property type="match status" value="1"/>
</dbReference>
<reference evidence="10" key="1">
    <citation type="submission" date="2017-11" db="EMBL/GenBank/DDBJ databases">
        <authorList>
            <person name="Lima N.C."/>
            <person name="Parody-Merino A.M."/>
            <person name="Battley P.F."/>
            <person name="Fidler A.E."/>
            <person name="Prosdocimi F."/>
        </authorList>
    </citation>
    <scope>NUCLEOTIDE SEQUENCE [LARGE SCALE GENOMIC DNA]</scope>
</reference>
<dbReference type="CDD" id="cd20024">
    <property type="entry name" value="FH_FOXJ2-like"/>
    <property type="match status" value="1"/>
</dbReference>
<feature type="region of interest" description="Disordered" evidence="7">
    <location>
        <begin position="27"/>
        <end position="61"/>
    </location>
</feature>
<gene>
    <name evidence="9" type="ORF">llap_18054</name>
</gene>
<dbReference type="GO" id="GO:0000978">
    <property type="term" value="F:RNA polymerase II cis-regulatory region sequence-specific DNA binding"/>
    <property type="evidence" value="ECO:0007669"/>
    <property type="project" value="TreeGrafter"/>
</dbReference>
<dbReference type="GO" id="GO:0000981">
    <property type="term" value="F:DNA-binding transcription factor activity, RNA polymerase II-specific"/>
    <property type="evidence" value="ECO:0007669"/>
    <property type="project" value="TreeGrafter"/>
</dbReference>
<feature type="region of interest" description="Disordered" evidence="7">
    <location>
        <begin position="291"/>
        <end position="320"/>
    </location>
</feature>
<feature type="region of interest" description="Disordered" evidence="7">
    <location>
        <begin position="125"/>
        <end position="171"/>
    </location>
</feature>
<comment type="subcellular location">
    <subcellularLocation>
        <location evidence="6">Nucleus</location>
    </subcellularLocation>
</comment>
<evidence type="ECO:0000259" key="8">
    <source>
        <dbReference type="PROSITE" id="PS50039"/>
    </source>
</evidence>
<dbReference type="Proteomes" id="UP000233556">
    <property type="component" value="Unassembled WGS sequence"/>
</dbReference>
<reference evidence="10" key="2">
    <citation type="submission" date="2017-12" db="EMBL/GenBank/DDBJ databases">
        <title>Genome sequence of the Bar-tailed Godwit (Limosa lapponica baueri).</title>
        <authorList>
            <person name="Lima N.C.B."/>
            <person name="Parody-Merino A.M."/>
            <person name="Battley P.F."/>
            <person name="Fidler A.E."/>
            <person name="Prosdocimi F."/>
        </authorList>
    </citation>
    <scope>NUCLEOTIDE SEQUENCE [LARGE SCALE GENOMIC DNA]</scope>
</reference>
<proteinExistence type="predicted"/>
<dbReference type="Gene3D" id="1.10.10.10">
    <property type="entry name" value="Winged helix-like DNA-binding domain superfamily/Winged helix DNA-binding domain"/>
    <property type="match status" value="1"/>
</dbReference>
<dbReference type="PANTHER" id="PTHR46078">
    <property type="entry name" value="FORKHEAD BOX PROTEIN J2 FAMILY MEMBER"/>
    <property type="match status" value="1"/>
</dbReference>
<name>A0A2I0TCW2_LIMLA</name>
<evidence type="ECO:0000256" key="1">
    <source>
        <dbReference type="ARBA" id="ARBA00023015"/>
    </source>
</evidence>
<evidence type="ECO:0000256" key="6">
    <source>
        <dbReference type="PROSITE-ProRule" id="PRU00089"/>
    </source>
</evidence>
<evidence type="ECO:0000256" key="2">
    <source>
        <dbReference type="ARBA" id="ARBA00023125"/>
    </source>
</evidence>
<protein>
    <recommendedName>
        <fullName evidence="5">Forkhead box protein G1</fullName>
    </recommendedName>
</protein>
<dbReference type="InterPro" id="IPR045912">
    <property type="entry name" value="FOXJ2/3-like"/>
</dbReference>
<keyword evidence="3" id="KW-0804">Transcription</keyword>
<feature type="domain" description="Fork-head" evidence="8">
    <location>
        <begin position="66"/>
        <end position="136"/>
    </location>
</feature>
<evidence type="ECO:0000313" key="9">
    <source>
        <dbReference type="EMBL" id="PKU31641.1"/>
    </source>
</evidence>
<keyword evidence="2 6" id="KW-0238">DNA-binding</keyword>
<dbReference type="PANTHER" id="PTHR46078:SF1">
    <property type="entry name" value="FORKHEAD BOX PROTEIN J2"/>
    <property type="match status" value="1"/>
</dbReference>
<sequence>MASDLESSLTSIDWLPQLTLRATIEKLGGSSQAGPPGAARKCPPGSPTDPNATLSKDEAAVHQDGKPRYSYATLITYAINSSPAKKMTLSEIYRWICDNFPYYKNAGIGWKNSIRHNLSLNKCFRKVPRPRDDPGKIPQDSPEQEASKSPRGAVPVSTEASLPPEATPQLSLQSTTPIANYSQSAGPVDVASTVAGGQGREGADVPPPLYSANHDFKFSYSEINFQDLSWSFRNLYKSMLEKSSSSQHELMESLRQAERKNWTLDQHHIANLCDSLNHFLTQTGQLPHLVGPQQPPRISDSCALNSGKQEQSMNQVNSYGQPQPPHLFSGPSPMYQISTQDSPGYNRPAHHLVPRPPGPPPGANEEIPDDFDWDLIT</sequence>
<dbReference type="PROSITE" id="PS50039">
    <property type="entry name" value="FORK_HEAD_3"/>
    <property type="match status" value="1"/>
</dbReference>
<dbReference type="EMBL" id="KZ512500">
    <property type="protein sequence ID" value="PKU31641.1"/>
    <property type="molecule type" value="Genomic_DNA"/>
</dbReference>
<dbReference type="FunFam" id="1.10.10.10:FF:000135">
    <property type="entry name" value="forkhead box protein G1"/>
    <property type="match status" value="1"/>
</dbReference>
<organism evidence="9 10">
    <name type="scientific">Limosa lapponica baueri</name>
    <dbReference type="NCBI Taxonomy" id="1758121"/>
    <lineage>
        <taxon>Eukaryota</taxon>
        <taxon>Metazoa</taxon>
        <taxon>Chordata</taxon>
        <taxon>Craniata</taxon>
        <taxon>Vertebrata</taxon>
        <taxon>Euteleostomi</taxon>
        <taxon>Archelosauria</taxon>
        <taxon>Archosauria</taxon>
        <taxon>Dinosauria</taxon>
        <taxon>Saurischia</taxon>
        <taxon>Theropoda</taxon>
        <taxon>Coelurosauria</taxon>
        <taxon>Aves</taxon>
        <taxon>Neognathae</taxon>
        <taxon>Neoaves</taxon>
        <taxon>Charadriiformes</taxon>
        <taxon>Scolopacidae</taxon>
        <taxon>Limosa</taxon>
    </lineage>
</organism>
<dbReference type="InterPro" id="IPR036390">
    <property type="entry name" value="WH_DNA-bd_sf"/>
</dbReference>
<feature type="compositionally biased region" description="Low complexity" evidence="7">
    <location>
        <begin position="28"/>
        <end position="39"/>
    </location>
</feature>
<feature type="compositionally biased region" description="Polar residues" evidence="7">
    <location>
        <begin position="302"/>
        <end position="320"/>
    </location>
</feature>
<dbReference type="AlphaFoldDB" id="A0A2I0TCW2"/>
<dbReference type="InterPro" id="IPR001766">
    <property type="entry name" value="Fork_head_dom"/>
</dbReference>
<accession>A0A2I0TCW2</accession>
<evidence type="ECO:0000256" key="4">
    <source>
        <dbReference type="ARBA" id="ARBA00023242"/>
    </source>
</evidence>
<keyword evidence="4 6" id="KW-0539">Nucleus</keyword>
<evidence type="ECO:0000256" key="7">
    <source>
        <dbReference type="SAM" id="MobiDB-lite"/>
    </source>
</evidence>
<dbReference type="PRINTS" id="PR00053">
    <property type="entry name" value="FORKHEAD"/>
</dbReference>
<dbReference type="GO" id="GO:0005634">
    <property type="term" value="C:nucleus"/>
    <property type="evidence" value="ECO:0007669"/>
    <property type="project" value="UniProtKB-SubCell"/>
</dbReference>
<evidence type="ECO:0000256" key="5">
    <source>
        <dbReference type="ARBA" id="ARBA00034868"/>
    </source>
</evidence>
<dbReference type="PROSITE" id="PS00658">
    <property type="entry name" value="FORK_HEAD_2"/>
    <property type="match status" value="1"/>
</dbReference>
<keyword evidence="10" id="KW-1185">Reference proteome</keyword>
<dbReference type="OrthoDB" id="10029558at2759"/>
<feature type="compositionally biased region" description="Acidic residues" evidence="7">
    <location>
        <begin position="366"/>
        <end position="377"/>
    </location>
</feature>
<dbReference type="InterPro" id="IPR030456">
    <property type="entry name" value="TF_fork_head_CS_2"/>
</dbReference>
<feature type="region of interest" description="Disordered" evidence="7">
    <location>
        <begin position="335"/>
        <end position="377"/>
    </location>
</feature>